<gene>
    <name evidence="6" type="ORF">MUB52_20155</name>
</gene>
<feature type="domain" description="ABC transporter" evidence="5">
    <location>
        <begin position="337"/>
        <end position="525"/>
    </location>
</feature>
<feature type="compositionally biased region" description="Basic residues" evidence="4">
    <location>
        <begin position="260"/>
        <end position="269"/>
    </location>
</feature>
<dbReference type="PANTHER" id="PTHR19211">
    <property type="entry name" value="ATP-BINDING TRANSPORT PROTEIN-RELATED"/>
    <property type="match status" value="1"/>
</dbReference>
<dbReference type="SMART" id="SM00382">
    <property type="entry name" value="AAA"/>
    <property type="match status" value="2"/>
</dbReference>
<reference evidence="6 7" key="1">
    <citation type="submission" date="2022-04" db="EMBL/GenBank/DDBJ databases">
        <title>Roseobacter sp. WL0113 is a bacterium isolated from neritic sediment.</title>
        <authorList>
            <person name="Wang L."/>
            <person name="He W."/>
            <person name="Zhang D.-F."/>
        </authorList>
    </citation>
    <scope>NUCLEOTIDE SEQUENCE [LARGE SCALE GENOMIC DNA]</scope>
    <source>
        <strain evidence="6 7">WL0113</strain>
    </source>
</reference>
<dbReference type="InterPro" id="IPR050611">
    <property type="entry name" value="ABCF"/>
</dbReference>
<keyword evidence="2" id="KW-0547">Nucleotide-binding</keyword>
<keyword evidence="3 6" id="KW-0067">ATP-binding</keyword>
<evidence type="ECO:0000313" key="6">
    <source>
        <dbReference type="EMBL" id="MCV3273753.1"/>
    </source>
</evidence>
<evidence type="ECO:0000256" key="1">
    <source>
        <dbReference type="ARBA" id="ARBA00022737"/>
    </source>
</evidence>
<comment type="caution">
    <text evidence="6">The sequence shown here is derived from an EMBL/GenBank/DDBJ whole genome shotgun (WGS) entry which is preliminary data.</text>
</comment>
<dbReference type="Gene3D" id="3.40.50.300">
    <property type="entry name" value="P-loop containing nucleotide triphosphate hydrolases"/>
    <property type="match status" value="2"/>
</dbReference>
<sequence>MPFVVLANLSWHTPDGTSLFTDLDLVFAARRTGLVGRNGVGKTALLRLIAGEVAPASGTITRAGSIGFLRQNPERCPDGTLADLFNVNDQRAILARAEAGVATPLELADADWTLEARLRAALASMGLNGLPLETPLRLLSGGQRTRAGLAALLFKAPDVLLLDEPTNHLDHAGRSQVIDALRAWQGCVIVASHDRALLAEMDAIVELTSLGASTYGGNYDGYREMKRAELALAEGALARAERALVATDARARLAAERKARTDRHGRRLRTSGSQSKLVLDAAKERSEGSGGAAARRQARRTDEAKAALDVAREALEVLQPLAMNIPKSGLASGRDVLQVENLTFGYENGQPVLQDVSLAIRGPERIAIVGPNGSGKSTLLACVAGQLETRAGQVALHVPAALLDQDMSLLNPNETVQEAFARLDPDASENQRRAVLACFLFRGDDALQEIGTLSGGQRLRVGLACTLGHSLPKQLLVLDEPNNHLDIEALKTLEAALNAYDGAILVVSHDTTFLDRIGVTRSYSL</sequence>
<evidence type="ECO:0000259" key="5">
    <source>
        <dbReference type="PROSITE" id="PS50893"/>
    </source>
</evidence>
<evidence type="ECO:0000256" key="2">
    <source>
        <dbReference type="ARBA" id="ARBA00022741"/>
    </source>
</evidence>
<dbReference type="PANTHER" id="PTHR19211:SF6">
    <property type="entry name" value="BLL7188 PROTEIN"/>
    <property type="match status" value="1"/>
</dbReference>
<dbReference type="Pfam" id="PF00005">
    <property type="entry name" value="ABC_tran"/>
    <property type="match status" value="2"/>
</dbReference>
<keyword evidence="7" id="KW-1185">Reference proteome</keyword>
<dbReference type="RefSeq" id="WP_263845957.1">
    <property type="nucleotide sequence ID" value="NZ_JALIEB010000019.1"/>
</dbReference>
<dbReference type="InterPro" id="IPR003593">
    <property type="entry name" value="AAA+_ATPase"/>
</dbReference>
<protein>
    <submittedName>
        <fullName evidence="6">ATP-binding cassette domain-containing protein</fullName>
    </submittedName>
</protein>
<name>A0ABT3BJK2_9RHOB</name>
<dbReference type="InterPro" id="IPR003439">
    <property type="entry name" value="ABC_transporter-like_ATP-bd"/>
</dbReference>
<dbReference type="GO" id="GO:0005524">
    <property type="term" value="F:ATP binding"/>
    <property type="evidence" value="ECO:0007669"/>
    <property type="project" value="UniProtKB-KW"/>
</dbReference>
<evidence type="ECO:0000313" key="7">
    <source>
        <dbReference type="Proteomes" id="UP001208690"/>
    </source>
</evidence>
<dbReference type="SUPFAM" id="SSF52540">
    <property type="entry name" value="P-loop containing nucleoside triphosphate hydrolases"/>
    <property type="match status" value="2"/>
</dbReference>
<keyword evidence="1" id="KW-0677">Repeat</keyword>
<dbReference type="InterPro" id="IPR017871">
    <property type="entry name" value="ABC_transporter-like_CS"/>
</dbReference>
<feature type="domain" description="ABC transporter" evidence="5">
    <location>
        <begin position="4"/>
        <end position="235"/>
    </location>
</feature>
<dbReference type="CDD" id="cd03221">
    <property type="entry name" value="ABCF_EF-3"/>
    <property type="match status" value="2"/>
</dbReference>
<feature type="region of interest" description="Disordered" evidence="4">
    <location>
        <begin position="256"/>
        <end position="300"/>
    </location>
</feature>
<dbReference type="PROSITE" id="PS50893">
    <property type="entry name" value="ABC_TRANSPORTER_2"/>
    <property type="match status" value="2"/>
</dbReference>
<evidence type="ECO:0000256" key="4">
    <source>
        <dbReference type="SAM" id="MobiDB-lite"/>
    </source>
</evidence>
<accession>A0ABT3BJK2</accession>
<dbReference type="PROSITE" id="PS00211">
    <property type="entry name" value="ABC_TRANSPORTER_1"/>
    <property type="match status" value="1"/>
</dbReference>
<evidence type="ECO:0000256" key="3">
    <source>
        <dbReference type="ARBA" id="ARBA00022840"/>
    </source>
</evidence>
<dbReference type="EMBL" id="JALIEB010000019">
    <property type="protein sequence ID" value="MCV3273753.1"/>
    <property type="molecule type" value="Genomic_DNA"/>
</dbReference>
<dbReference type="InterPro" id="IPR027417">
    <property type="entry name" value="P-loop_NTPase"/>
</dbReference>
<organism evidence="6 7">
    <name type="scientific">Roseobacter sinensis</name>
    <dbReference type="NCBI Taxonomy" id="2931391"/>
    <lineage>
        <taxon>Bacteria</taxon>
        <taxon>Pseudomonadati</taxon>
        <taxon>Pseudomonadota</taxon>
        <taxon>Alphaproteobacteria</taxon>
        <taxon>Rhodobacterales</taxon>
        <taxon>Roseobacteraceae</taxon>
        <taxon>Roseobacter</taxon>
    </lineage>
</organism>
<dbReference type="Proteomes" id="UP001208690">
    <property type="component" value="Unassembled WGS sequence"/>
</dbReference>
<proteinExistence type="predicted"/>